<keyword evidence="1" id="KW-1133">Transmembrane helix</keyword>
<reference evidence="2" key="1">
    <citation type="submission" date="2020-03" db="EMBL/GenBank/DDBJ databases">
        <title>A high-quality chromosome-level genome assembly of a woody plant with both climbing and erect habits, Rhamnella rubrinervis.</title>
        <authorList>
            <person name="Lu Z."/>
            <person name="Yang Y."/>
            <person name="Zhu X."/>
            <person name="Sun Y."/>
        </authorList>
    </citation>
    <scope>NUCLEOTIDE SEQUENCE</scope>
    <source>
        <strain evidence="2">BYM</strain>
        <tissue evidence="2">Leaf</tissue>
    </source>
</reference>
<keyword evidence="1" id="KW-0472">Membrane</keyword>
<evidence type="ECO:0000313" key="3">
    <source>
        <dbReference type="Proteomes" id="UP000796880"/>
    </source>
</evidence>
<dbReference type="Proteomes" id="UP000796880">
    <property type="component" value="Unassembled WGS sequence"/>
</dbReference>
<name>A0A8K0MQ01_9ROSA</name>
<sequence length="229" mass="26113">MQKTLGIETSSPLSQRSLCFYRICEMNASLHVTMFTPRSPTFGLSISHWHRNQTQTPIICARKRKRKIVSDRARKIMLNLMPIIASNLKVLPQPFNWFVGEIAGGDGSGGGSGYWKGFGWGGFDGWRRKRKRNLLLYGFFIICVLGFLFGRESNVVWCVLGFSPIGIALIQWWEQRGIQGWILGFCICSLLVGLGFRREEVQKWVGKCSLCSPMTETGRRRRRRGGRAF</sequence>
<evidence type="ECO:0000313" key="2">
    <source>
        <dbReference type="EMBL" id="KAF3454446.1"/>
    </source>
</evidence>
<proteinExistence type="predicted"/>
<evidence type="ECO:0000256" key="1">
    <source>
        <dbReference type="SAM" id="Phobius"/>
    </source>
</evidence>
<comment type="caution">
    <text evidence="2">The sequence shown here is derived from an EMBL/GenBank/DDBJ whole genome shotgun (WGS) entry which is preliminary data.</text>
</comment>
<dbReference type="EMBL" id="VOIH02000002">
    <property type="protein sequence ID" value="KAF3454446.1"/>
    <property type="molecule type" value="Genomic_DNA"/>
</dbReference>
<dbReference type="AlphaFoldDB" id="A0A8K0MQ01"/>
<accession>A0A8K0MQ01</accession>
<keyword evidence="3" id="KW-1185">Reference proteome</keyword>
<feature type="transmembrane region" description="Helical" evidence="1">
    <location>
        <begin position="134"/>
        <end position="150"/>
    </location>
</feature>
<feature type="transmembrane region" description="Helical" evidence="1">
    <location>
        <begin position="156"/>
        <end position="173"/>
    </location>
</feature>
<protein>
    <recommendedName>
        <fullName evidence="4">Transmembrane protein</fullName>
    </recommendedName>
</protein>
<feature type="transmembrane region" description="Helical" evidence="1">
    <location>
        <begin position="180"/>
        <end position="196"/>
    </location>
</feature>
<evidence type="ECO:0008006" key="4">
    <source>
        <dbReference type="Google" id="ProtNLM"/>
    </source>
</evidence>
<keyword evidence="1" id="KW-0812">Transmembrane</keyword>
<gene>
    <name evidence="2" type="ORF">FNV43_RR04893</name>
</gene>
<organism evidence="2 3">
    <name type="scientific">Rhamnella rubrinervis</name>
    <dbReference type="NCBI Taxonomy" id="2594499"/>
    <lineage>
        <taxon>Eukaryota</taxon>
        <taxon>Viridiplantae</taxon>
        <taxon>Streptophyta</taxon>
        <taxon>Embryophyta</taxon>
        <taxon>Tracheophyta</taxon>
        <taxon>Spermatophyta</taxon>
        <taxon>Magnoliopsida</taxon>
        <taxon>eudicotyledons</taxon>
        <taxon>Gunneridae</taxon>
        <taxon>Pentapetalae</taxon>
        <taxon>rosids</taxon>
        <taxon>fabids</taxon>
        <taxon>Rosales</taxon>
        <taxon>Rhamnaceae</taxon>
        <taxon>rhamnoid group</taxon>
        <taxon>Rhamneae</taxon>
        <taxon>Rhamnella</taxon>
    </lineage>
</organism>
<dbReference type="OrthoDB" id="1738566at2759"/>